<dbReference type="SUPFAM" id="SSF53187">
    <property type="entry name" value="Zn-dependent exopeptidases"/>
    <property type="match status" value="1"/>
</dbReference>
<evidence type="ECO:0000256" key="2">
    <source>
        <dbReference type="ARBA" id="ARBA00005988"/>
    </source>
</evidence>
<dbReference type="SUPFAM" id="SSF52058">
    <property type="entry name" value="L domain-like"/>
    <property type="match status" value="1"/>
</dbReference>
<feature type="domain" description="Peptidase M14" evidence="5">
    <location>
        <begin position="1"/>
        <end position="66"/>
    </location>
</feature>
<keyword evidence="4" id="KW-0472">Membrane</keyword>
<evidence type="ECO:0000259" key="5">
    <source>
        <dbReference type="PROSITE" id="PS52035"/>
    </source>
</evidence>
<dbReference type="AlphaFoldDB" id="C3YT25"/>
<dbReference type="InterPro" id="IPR001611">
    <property type="entry name" value="Leu-rich_rpt"/>
</dbReference>
<dbReference type="EMBL" id="GG666551">
    <property type="protein sequence ID" value="EEN56392.1"/>
    <property type="molecule type" value="Genomic_DNA"/>
</dbReference>
<dbReference type="GO" id="GO:0008270">
    <property type="term" value="F:zinc ion binding"/>
    <property type="evidence" value="ECO:0007669"/>
    <property type="project" value="InterPro"/>
</dbReference>
<dbReference type="eggNOG" id="KOG3641">
    <property type="taxonomic scope" value="Eukaryota"/>
</dbReference>
<evidence type="ECO:0000256" key="4">
    <source>
        <dbReference type="SAM" id="Phobius"/>
    </source>
</evidence>
<keyword evidence="4" id="KW-1133">Transmembrane helix</keyword>
<gene>
    <name evidence="6" type="ORF">BRAFLDRAFT_99571</name>
</gene>
<dbReference type="Gene3D" id="3.40.630.10">
    <property type="entry name" value="Zn peptidases"/>
    <property type="match status" value="1"/>
</dbReference>
<keyword evidence="4" id="KW-0812">Transmembrane</keyword>
<dbReference type="Pfam" id="PF13855">
    <property type="entry name" value="LRR_8"/>
    <property type="match status" value="1"/>
</dbReference>
<sequence>NLDPDENQRVVFVTARVHPGETPASFVCQGWIDFLVSQHPIARVLRQHLVFKIVPMLNPDGVYLGNYSSLPTQCDVKKSNPVFSERVHTAVNCNRLGLVTLPGDIPSSTYRLELANNNIKNVSHFPPLPYLYSLDLSYNSIESMSWISLRTLPALKSLSLQGNRLKYVQLDTVIAYLPKLSHVILSLNKLRSFSKHALGLPQVNKVIANDNPFHCDCELSWLIDKMACLEGCKWTLSRQACCSSCSACFLVLSGTFVCFSPSQLYQRHLSTVSAQLTDCEPTQPAKTELPNIENHSTNVTTQTQLWKNVNTQQSYQTNRSIRTVTSATQTSAYIVTSPTVSTDTKNGKGERHYILYITFFVVEICLLLFCITCLVRLVRKKNLCCNRRELVNGVVLDQNSIQLREIVSSDSMIENNLYHGPVAGALNHGPPVAHTTTCTLPTVDPLHQRTGTTSQGLNLESLIVPAENENIPPQDQERSAGILYHEHVAVSNNTERCVDSNLDSTATTTLYTCLSQGRLVVSGENLRPPQEQSTNHCVGILYHEPVAVSNDTDPERCVDPNLSSAATTTLYTSAEPTADSTNCMYNTPDEG</sequence>
<dbReference type="MEROPS" id="M14.027"/>
<dbReference type="Gene3D" id="3.80.10.10">
    <property type="entry name" value="Ribonuclease Inhibitor"/>
    <property type="match status" value="1"/>
</dbReference>
<comment type="caution">
    <text evidence="3">Lacks conserved residue(s) required for the propagation of feature annotation.</text>
</comment>
<evidence type="ECO:0000256" key="3">
    <source>
        <dbReference type="PROSITE-ProRule" id="PRU01379"/>
    </source>
</evidence>
<evidence type="ECO:0000313" key="6">
    <source>
        <dbReference type="EMBL" id="EEN56392.1"/>
    </source>
</evidence>
<proteinExistence type="inferred from homology"/>
<organism>
    <name type="scientific">Branchiostoma floridae</name>
    <name type="common">Florida lancelet</name>
    <name type="synonym">Amphioxus</name>
    <dbReference type="NCBI Taxonomy" id="7739"/>
    <lineage>
        <taxon>Eukaryota</taxon>
        <taxon>Metazoa</taxon>
        <taxon>Chordata</taxon>
        <taxon>Cephalochordata</taxon>
        <taxon>Leptocardii</taxon>
        <taxon>Amphioxiformes</taxon>
        <taxon>Branchiostomatidae</taxon>
        <taxon>Branchiostoma</taxon>
    </lineage>
</organism>
<dbReference type="GO" id="GO:0004181">
    <property type="term" value="F:metallocarboxypeptidase activity"/>
    <property type="evidence" value="ECO:0007669"/>
    <property type="project" value="InterPro"/>
</dbReference>
<dbReference type="PANTHER" id="PTHR12756:SF9">
    <property type="entry name" value="CYTOSOLIC CARBOXYPEPTIDASE 6"/>
    <property type="match status" value="1"/>
</dbReference>
<name>C3YT25_BRAFL</name>
<dbReference type="InterPro" id="IPR032675">
    <property type="entry name" value="LRR_dom_sf"/>
</dbReference>
<dbReference type="InParanoid" id="C3YT25"/>
<dbReference type="PROSITE" id="PS52035">
    <property type="entry name" value="PEPTIDASE_M14"/>
    <property type="match status" value="1"/>
</dbReference>
<feature type="transmembrane region" description="Helical" evidence="4">
    <location>
        <begin position="353"/>
        <end position="378"/>
    </location>
</feature>
<reference evidence="6" key="1">
    <citation type="journal article" date="2008" name="Nature">
        <title>The amphioxus genome and the evolution of the chordate karyotype.</title>
        <authorList>
            <consortium name="US DOE Joint Genome Institute (JGI-PGF)"/>
            <person name="Putnam N.H."/>
            <person name="Butts T."/>
            <person name="Ferrier D.E.K."/>
            <person name="Furlong R.F."/>
            <person name="Hellsten U."/>
            <person name="Kawashima T."/>
            <person name="Robinson-Rechavi M."/>
            <person name="Shoguchi E."/>
            <person name="Terry A."/>
            <person name="Yu J.-K."/>
            <person name="Benito-Gutierrez E.L."/>
            <person name="Dubchak I."/>
            <person name="Garcia-Fernandez J."/>
            <person name="Gibson-Brown J.J."/>
            <person name="Grigoriev I.V."/>
            <person name="Horton A.C."/>
            <person name="de Jong P.J."/>
            <person name="Jurka J."/>
            <person name="Kapitonov V.V."/>
            <person name="Kohara Y."/>
            <person name="Kuroki Y."/>
            <person name="Lindquist E."/>
            <person name="Lucas S."/>
            <person name="Osoegawa K."/>
            <person name="Pennacchio L.A."/>
            <person name="Salamov A.A."/>
            <person name="Satou Y."/>
            <person name="Sauka-Spengler T."/>
            <person name="Schmutz J."/>
            <person name="Shin-I T."/>
            <person name="Toyoda A."/>
            <person name="Bronner-Fraser M."/>
            <person name="Fujiyama A."/>
            <person name="Holland L.Z."/>
            <person name="Holland P.W.H."/>
            <person name="Satoh N."/>
            <person name="Rokhsar D.S."/>
        </authorList>
    </citation>
    <scope>NUCLEOTIDE SEQUENCE [LARGE SCALE GENOMIC DNA]</scope>
    <source>
        <strain evidence="6">S238N-H82</strain>
        <tissue evidence="6">Testes</tissue>
    </source>
</reference>
<dbReference type="Pfam" id="PF00246">
    <property type="entry name" value="Peptidase_M14"/>
    <property type="match status" value="1"/>
</dbReference>
<dbReference type="GO" id="GO:0006508">
    <property type="term" value="P:proteolysis"/>
    <property type="evidence" value="ECO:0007669"/>
    <property type="project" value="InterPro"/>
</dbReference>
<dbReference type="eggNOG" id="KOG0619">
    <property type="taxonomic scope" value="Eukaryota"/>
</dbReference>
<comment type="similarity">
    <text evidence="2 3">Belongs to the peptidase M14 family.</text>
</comment>
<accession>C3YT25</accession>
<feature type="non-terminal residue" evidence="6">
    <location>
        <position position="1"/>
    </location>
</feature>
<dbReference type="PANTHER" id="PTHR12756">
    <property type="entry name" value="CYTOSOLIC CARBOXYPEPTIDASE"/>
    <property type="match status" value="1"/>
</dbReference>
<protein>
    <recommendedName>
        <fullName evidence="5">Peptidase M14 domain-containing protein</fullName>
    </recommendedName>
</protein>
<evidence type="ECO:0000256" key="1">
    <source>
        <dbReference type="ARBA" id="ARBA00001947"/>
    </source>
</evidence>
<dbReference type="InterPro" id="IPR050821">
    <property type="entry name" value="Cytosolic_carboxypeptidase"/>
</dbReference>
<dbReference type="InterPro" id="IPR000834">
    <property type="entry name" value="Peptidase_M14"/>
</dbReference>
<comment type="cofactor">
    <cofactor evidence="1">
        <name>Zn(2+)</name>
        <dbReference type="ChEBI" id="CHEBI:29105"/>
    </cofactor>
</comment>